<comment type="caution">
    <text evidence="1">The sequence shown here is derived from an EMBL/GenBank/DDBJ whole genome shotgun (WGS) entry which is preliminary data.</text>
</comment>
<dbReference type="SUPFAM" id="SSF51735">
    <property type="entry name" value="NAD(P)-binding Rossmann-fold domains"/>
    <property type="match status" value="1"/>
</dbReference>
<dbReference type="Pfam" id="PF00106">
    <property type="entry name" value="adh_short"/>
    <property type="match status" value="1"/>
</dbReference>
<dbReference type="EMBL" id="AMCV02000017">
    <property type="protein sequence ID" value="TDZ20709.1"/>
    <property type="molecule type" value="Genomic_DNA"/>
</dbReference>
<proteinExistence type="predicted"/>
<dbReference type="InterPro" id="IPR051911">
    <property type="entry name" value="SDR_oxidoreductase"/>
</dbReference>
<organism evidence="1 2">
    <name type="scientific">Colletotrichum orbiculare (strain 104-T / ATCC 96160 / CBS 514.97 / LARS 414 / MAFF 240422)</name>
    <name type="common">Cucumber anthracnose fungus</name>
    <name type="synonym">Colletotrichum lagenarium</name>
    <dbReference type="NCBI Taxonomy" id="1213857"/>
    <lineage>
        <taxon>Eukaryota</taxon>
        <taxon>Fungi</taxon>
        <taxon>Dikarya</taxon>
        <taxon>Ascomycota</taxon>
        <taxon>Pezizomycotina</taxon>
        <taxon>Sordariomycetes</taxon>
        <taxon>Hypocreomycetidae</taxon>
        <taxon>Glomerellales</taxon>
        <taxon>Glomerellaceae</taxon>
        <taxon>Colletotrichum</taxon>
        <taxon>Colletotrichum orbiculare species complex</taxon>
    </lineage>
</organism>
<evidence type="ECO:0000313" key="2">
    <source>
        <dbReference type="Proteomes" id="UP000014480"/>
    </source>
</evidence>
<dbReference type="Proteomes" id="UP000014480">
    <property type="component" value="Unassembled WGS sequence"/>
</dbReference>
<dbReference type="InterPro" id="IPR036291">
    <property type="entry name" value="NAD(P)-bd_dom_sf"/>
</dbReference>
<sequence length="271" mass="29756">MSKPLTVPNHPLTWLITGQWTPRVATFRNPGKTPKLVQQVEAPGGQWLKLDVDDLASGDLVNYLERNGSHVDVLVNNAGWSIHGPAEGFTEEETRSQMDTVFFGPCRLTRAVAPFMRKRRPWTGLSEVLAKELSPLGVRVLAVQLGTFDTNMGPTAKFSSNPIPADYEESLVGRMCQMMAASATEGFPADGDHLKASRVIYEVVTATGVGVGKENQRMPPLGRDLAKRVDDVVAGYQASVQAFRDVCTNIYLENKQSATESCWYSSWPTAK</sequence>
<accession>A0A484FQI7</accession>
<dbReference type="STRING" id="1213857.A0A484FQI7"/>
<dbReference type="AlphaFoldDB" id="A0A484FQI7"/>
<dbReference type="PANTHER" id="PTHR43976:SF6">
    <property type="entry name" value="OXIDOREDUCTASE, PUTATIVE (AFU_ORTHOLOGUE AFUA_1G13950)-RELATED"/>
    <property type="match status" value="1"/>
</dbReference>
<reference evidence="2" key="1">
    <citation type="journal article" date="2013" name="New Phytol.">
        <title>Comparative genomic and transcriptomic analyses reveal the hemibiotrophic stage shift of Colletotrichum fungi.</title>
        <authorList>
            <person name="Gan P."/>
            <person name="Ikeda K."/>
            <person name="Irieda H."/>
            <person name="Narusaka M."/>
            <person name="O'Connell R.J."/>
            <person name="Narusaka Y."/>
            <person name="Takano Y."/>
            <person name="Kubo Y."/>
            <person name="Shirasu K."/>
        </authorList>
    </citation>
    <scope>NUCLEOTIDE SEQUENCE [LARGE SCALE GENOMIC DNA]</scope>
    <source>
        <strain evidence="2">104-T / ATCC 96160 / CBS 514.97 / LARS 414 / MAFF 240422</strain>
    </source>
</reference>
<dbReference type="OrthoDB" id="1274115at2759"/>
<dbReference type="Gene3D" id="3.40.50.720">
    <property type="entry name" value="NAD(P)-binding Rossmann-like Domain"/>
    <property type="match status" value="1"/>
</dbReference>
<gene>
    <name evidence="1" type="primary">RDH8</name>
    <name evidence="1" type="ORF">Cob_v006826</name>
</gene>
<name>A0A484FQI7_COLOR</name>
<keyword evidence="2" id="KW-1185">Reference proteome</keyword>
<evidence type="ECO:0000313" key="1">
    <source>
        <dbReference type="EMBL" id="TDZ20709.1"/>
    </source>
</evidence>
<dbReference type="InterPro" id="IPR002347">
    <property type="entry name" value="SDR_fam"/>
</dbReference>
<reference evidence="2" key="2">
    <citation type="journal article" date="2019" name="Mol. Plant Microbe Interact.">
        <title>Genome sequence resources for four phytopathogenic fungi from the Colletotrichum orbiculare species complex.</title>
        <authorList>
            <person name="Gan P."/>
            <person name="Tsushima A."/>
            <person name="Narusaka M."/>
            <person name="Narusaka Y."/>
            <person name="Takano Y."/>
            <person name="Kubo Y."/>
            <person name="Shirasu K."/>
        </authorList>
    </citation>
    <scope>GENOME REANNOTATION</scope>
    <source>
        <strain evidence="2">104-T / ATCC 96160 / CBS 514.97 / LARS 414 / MAFF 240422</strain>
    </source>
</reference>
<protein>
    <submittedName>
        <fullName evidence="1">Retinol dehydrogenase 8</fullName>
    </submittedName>
</protein>
<dbReference type="PANTHER" id="PTHR43976">
    <property type="entry name" value="SHORT CHAIN DEHYDROGENASE"/>
    <property type="match status" value="1"/>
</dbReference>